<organism evidence="2 3">
    <name type="scientific">Flavobacterium gillisiae</name>
    <dbReference type="NCBI Taxonomy" id="150146"/>
    <lineage>
        <taxon>Bacteria</taxon>
        <taxon>Pseudomonadati</taxon>
        <taxon>Bacteroidota</taxon>
        <taxon>Flavobacteriia</taxon>
        <taxon>Flavobacteriales</taxon>
        <taxon>Flavobacteriaceae</taxon>
        <taxon>Flavobacterium</taxon>
    </lineage>
</organism>
<gene>
    <name evidence="2" type="ORF">SAMN05443667_101103</name>
</gene>
<accession>A0A1H3WLH0</accession>
<dbReference type="EMBL" id="FNRD01000001">
    <property type="protein sequence ID" value="SDZ87192.1"/>
    <property type="molecule type" value="Genomic_DNA"/>
</dbReference>
<keyword evidence="3" id="KW-1185">Reference proteome</keyword>
<feature type="signal peptide" evidence="1">
    <location>
        <begin position="1"/>
        <end position="27"/>
    </location>
</feature>
<evidence type="ECO:0000313" key="2">
    <source>
        <dbReference type="EMBL" id="SDZ87192.1"/>
    </source>
</evidence>
<feature type="chain" id="PRO_5011702340" evidence="1">
    <location>
        <begin position="28"/>
        <end position="488"/>
    </location>
</feature>
<dbReference type="AlphaFoldDB" id="A0A1H3WLH0"/>
<reference evidence="3" key="1">
    <citation type="submission" date="2016-10" db="EMBL/GenBank/DDBJ databases">
        <authorList>
            <person name="Varghese N."/>
            <person name="Submissions S."/>
        </authorList>
    </citation>
    <scope>NUCLEOTIDE SEQUENCE [LARGE SCALE GENOMIC DNA]</scope>
    <source>
        <strain evidence="3">DSM 22376</strain>
    </source>
</reference>
<dbReference type="STRING" id="150146.SAMN05443667_101103"/>
<dbReference type="Proteomes" id="UP000198951">
    <property type="component" value="Unassembled WGS sequence"/>
</dbReference>
<proteinExistence type="predicted"/>
<keyword evidence="1" id="KW-0732">Signal</keyword>
<name>A0A1H3WLH0_9FLAO</name>
<evidence type="ECO:0000256" key="1">
    <source>
        <dbReference type="SAM" id="SignalP"/>
    </source>
</evidence>
<dbReference type="RefSeq" id="WP_091083108.1">
    <property type="nucleotide sequence ID" value="NZ_FNRD01000001.1"/>
</dbReference>
<sequence>MKKNYSAKKVLQVSMFFFMIITTNMFAQVGIGTTTPHGSSVLDVSSTTQGMLAPRMTTAQKIAIVSPANGLMVYDTELKGLSYYDLPAATWVGISQGRSKFKRIKSTDVLATVLAAELAAGSGTKYLMDSQTLYEINGQVVFNLPIEINNSYIVGLDSGDDKIVKFGGDLFVGSTGGSIRVVTLVNVGGRVFNITAANTENLIFRDLIIANSANVGNLNGFGFVFSSIVQYSGNTNGIVYNNITKVLLTNQGWFGNNSGTYETFTGSFELIGKQGGFSEVSGASIGIDVSSDPVVSVDASMDGVLFTGVPTTGFLVKRYTTGSYTGYNFNNKWSVNCTGLPLEADRFALGDYYYNYAVGSGVSTSLSGSAAKLAGVSASDNLYRFSRGGVDNRLTYLGSKKRYFRATGTVSFQADANGTTYIFYIAKNGVVIGKSKIYIKANSSSDLLAIPLVVLTELSPTDYLEVYAEKFGGGSGSVIVAALNMNVF</sequence>
<dbReference type="OrthoDB" id="581140at2"/>
<evidence type="ECO:0000313" key="3">
    <source>
        <dbReference type="Proteomes" id="UP000198951"/>
    </source>
</evidence>
<protein>
    <submittedName>
        <fullName evidence="2">Uncharacterized protein</fullName>
    </submittedName>
</protein>